<evidence type="ECO:0000313" key="2">
    <source>
        <dbReference type="EMBL" id="AYL98032.1"/>
    </source>
</evidence>
<dbReference type="Proteomes" id="UP000270046">
    <property type="component" value="Chromosome"/>
</dbReference>
<dbReference type="Gene3D" id="2.50.20.10">
    <property type="entry name" value="Lipoprotein localisation LolA/LolB/LppX"/>
    <property type="match status" value="1"/>
</dbReference>
<dbReference type="CDD" id="cd16325">
    <property type="entry name" value="LolA"/>
    <property type="match status" value="1"/>
</dbReference>
<dbReference type="AlphaFoldDB" id="A0A494W3Y1"/>
<dbReference type="KEGG" id="muh:HYN43_023290"/>
<gene>
    <name evidence="2" type="ORF">HYN43_023290</name>
</gene>
<protein>
    <submittedName>
        <fullName evidence="2">Outer membrane lipoprotein carrier protein LolA</fullName>
    </submittedName>
</protein>
<sequence length="272" mass="30568">MIFIGDILRSFPLERACPELYSGGCSGDTRKQGCVSTRDLGIPQKHTPTPLSRGESHRPLLLKIGIALLLFFNVILTANAQHAGYTQLTDLTKFKQQFAEVAQKTNSIKSDFTQEKSLSMLSDKITSKGRFWYCKPDMLRMEYTQPFSYLMILNKDNVYIKDGQKENKVSTRSNKVFKQINKIVVDCIQGTALNSGDFKSAVYESKGNYLVALSPVNKQLSEFFKTIEITVDKKDYSVSTIQMLESSGDSTTLHFTNKEINATIPDALFAIK</sequence>
<evidence type="ECO:0000256" key="1">
    <source>
        <dbReference type="ARBA" id="ARBA00022729"/>
    </source>
</evidence>
<keyword evidence="2" id="KW-0449">Lipoprotein</keyword>
<keyword evidence="3" id="KW-1185">Reference proteome</keyword>
<dbReference type="SUPFAM" id="SSF89392">
    <property type="entry name" value="Prokaryotic lipoproteins and lipoprotein localization factors"/>
    <property type="match status" value="1"/>
</dbReference>
<dbReference type="EMBL" id="CP032869">
    <property type="protein sequence ID" value="AYL98032.1"/>
    <property type="molecule type" value="Genomic_DNA"/>
</dbReference>
<dbReference type="InterPro" id="IPR004564">
    <property type="entry name" value="OM_lipoprot_carrier_LolA-like"/>
</dbReference>
<reference evidence="2 3" key="1">
    <citation type="submission" date="2018-10" db="EMBL/GenBank/DDBJ databases">
        <title>Genome sequencing of Mucilaginibacter sp. HYN0043.</title>
        <authorList>
            <person name="Kim M."/>
            <person name="Yi H."/>
        </authorList>
    </citation>
    <scope>NUCLEOTIDE SEQUENCE [LARGE SCALE GENOMIC DNA]</scope>
    <source>
        <strain evidence="2 3">HYN0043</strain>
    </source>
</reference>
<proteinExistence type="predicted"/>
<name>A0A494W3Y1_9SPHI</name>
<dbReference type="PANTHER" id="PTHR35869">
    <property type="entry name" value="OUTER-MEMBRANE LIPOPROTEIN CARRIER PROTEIN"/>
    <property type="match status" value="1"/>
</dbReference>
<dbReference type="OrthoDB" id="1027451at2"/>
<keyword evidence="1" id="KW-0732">Signal</keyword>
<organism evidence="2 3">
    <name type="scientific">Mucilaginibacter celer</name>
    <dbReference type="NCBI Taxonomy" id="2305508"/>
    <lineage>
        <taxon>Bacteria</taxon>
        <taxon>Pseudomonadati</taxon>
        <taxon>Bacteroidota</taxon>
        <taxon>Sphingobacteriia</taxon>
        <taxon>Sphingobacteriales</taxon>
        <taxon>Sphingobacteriaceae</taxon>
        <taxon>Mucilaginibacter</taxon>
    </lineage>
</organism>
<dbReference type="PANTHER" id="PTHR35869:SF1">
    <property type="entry name" value="OUTER-MEMBRANE LIPOPROTEIN CARRIER PROTEIN"/>
    <property type="match status" value="1"/>
</dbReference>
<dbReference type="Pfam" id="PF03548">
    <property type="entry name" value="LolA"/>
    <property type="match status" value="1"/>
</dbReference>
<evidence type="ECO:0000313" key="3">
    <source>
        <dbReference type="Proteomes" id="UP000270046"/>
    </source>
</evidence>
<dbReference type="InterPro" id="IPR029046">
    <property type="entry name" value="LolA/LolB/LppX"/>
</dbReference>
<accession>A0A494W3Y1</accession>